<gene>
    <name evidence="3" type="primary">tam_3</name>
    <name evidence="3" type="ORF">AOPFMNJM_2477</name>
</gene>
<reference evidence="3" key="2">
    <citation type="submission" date="2021-08" db="EMBL/GenBank/DDBJ databases">
        <authorList>
            <person name="Tani A."/>
            <person name="Ola A."/>
            <person name="Ogura Y."/>
            <person name="Katsura K."/>
            <person name="Hayashi T."/>
        </authorList>
    </citation>
    <scope>NUCLEOTIDE SEQUENCE</scope>
    <source>
        <strain evidence="3">LMG 23639</strain>
    </source>
</reference>
<dbReference type="Gene3D" id="3.40.50.150">
    <property type="entry name" value="Vaccinia Virus protein VP39"/>
    <property type="match status" value="1"/>
</dbReference>
<dbReference type="InterPro" id="IPR041698">
    <property type="entry name" value="Methyltransf_25"/>
</dbReference>
<feature type="domain" description="Methyltransferase" evidence="2">
    <location>
        <begin position="81"/>
        <end position="171"/>
    </location>
</feature>
<evidence type="ECO:0000313" key="3">
    <source>
        <dbReference type="EMBL" id="GJE07153.1"/>
    </source>
</evidence>
<organism evidence="3 4">
    <name type="scientific">Methylobacterium jeotgali</name>
    <dbReference type="NCBI Taxonomy" id="381630"/>
    <lineage>
        <taxon>Bacteria</taxon>
        <taxon>Pseudomonadati</taxon>
        <taxon>Pseudomonadota</taxon>
        <taxon>Alphaproteobacteria</taxon>
        <taxon>Hyphomicrobiales</taxon>
        <taxon>Methylobacteriaceae</taxon>
        <taxon>Methylobacterium</taxon>
    </lineage>
</organism>
<dbReference type="CDD" id="cd02440">
    <property type="entry name" value="AdoMet_MTases"/>
    <property type="match status" value="1"/>
</dbReference>
<reference evidence="3" key="1">
    <citation type="journal article" date="2021" name="Front. Microbiol.">
        <title>Comprehensive Comparative Genomics and Phenotyping of Methylobacterium Species.</title>
        <authorList>
            <person name="Alessa O."/>
            <person name="Ogura Y."/>
            <person name="Fujitani Y."/>
            <person name="Takami H."/>
            <person name="Hayashi T."/>
            <person name="Sahin N."/>
            <person name="Tani A."/>
        </authorList>
    </citation>
    <scope>NUCLEOTIDE SEQUENCE</scope>
    <source>
        <strain evidence="3">LMG 23639</strain>
    </source>
</reference>
<name>A0ABQ4SXF5_9HYPH</name>
<dbReference type="EMBL" id="BPQR01000042">
    <property type="protein sequence ID" value="GJE07153.1"/>
    <property type="molecule type" value="Genomic_DNA"/>
</dbReference>
<evidence type="ECO:0000259" key="2">
    <source>
        <dbReference type="Pfam" id="PF13649"/>
    </source>
</evidence>
<dbReference type="PANTHER" id="PTHR43861">
    <property type="entry name" value="TRANS-ACONITATE 2-METHYLTRANSFERASE-RELATED"/>
    <property type="match status" value="1"/>
</dbReference>
<dbReference type="Pfam" id="PF13649">
    <property type="entry name" value="Methyltransf_25"/>
    <property type="match status" value="1"/>
</dbReference>
<comment type="caution">
    <text evidence="3">The sequence shown here is derived from an EMBL/GenBank/DDBJ whole genome shotgun (WGS) entry which is preliminary data.</text>
</comment>
<evidence type="ECO:0000313" key="4">
    <source>
        <dbReference type="Proteomes" id="UP001055102"/>
    </source>
</evidence>
<accession>A0ABQ4SXF5</accession>
<dbReference type="SUPFAM" id="SSF53335">
    <property type="entry name" value="S-adenosyl-L-methionine-dependent methyltransferases"/>
    <property type="match status" value="1"/>
</dbReference>
<dbReference type="InterPro" id="IPR029063">
    <property type="entry name" value="SAM-dependent_MTases_sf"/>
</dbReference>
<proteinExistence type="predicted"/>
<keyword evidence="1" id="KW-0808">Transferase</keyword>
<dbReference type="Proteomes" id="UP001055102">
    <property type="component" value="Unassembled WGS sequence"/>
</dbReference>
<protein>
    <submittedName>
        <fullName evidence="3">Trans-aconitate 2-methyltransferase</fullName>
    </submittedName>
</protein>
<dbReference type="RefSeq" id="WP_238276196.1">
    <property type="nucleotide sequence ID" value="NZ_BPQR01000042.1"/>
</dbReference>
<evidence type="ECO:0000256" key="1">
    <source>
        <dbReference type="ARBA" id="ARBA00022679"/>
    </source>
</evidence>
<keyword evidence="4" id="KW-1185">Reference proteome</keyword>
<sequence length="290" mass="32452">MTDWGSIPDEHQRIAKNMASEFGVDGTIHDRDFIYWHERKISPEHDQAHAARSYIQGGRASAHIIRDWLQAHRPSREDFSILDFASGYGRVTRFLNEAMPAARVCASDIHPDAVDFIRSLGSDAFVSSSVPENFQGPRKFDVIFSISFFTHMPRSSWGRWLTALVSSLDINGLLIFTTHGQAIWPLMGRPTLEPDGFFFRAESEQHDLDVEEYGNTVTSAGFVIGQLAGLPVHVEGLRSPGLGLHDVWFVRRVEADRLLVLASPEPAVEERLKLGFREAAAAWWRGVAGA</sequence>